<dbReference type="EMBL" id="JBBJCI010000417">
    <property type="protein sequence ID" value="KAK7231270.1"/>
    <property type="molecule type" value="Genomic_DNA"/>
</dbReference>
<reference evidence="1 2" key="1">
    <citation type="submission" date="2024-03" db="EMBL/GenBank/DDBJ databases">
        <title>Aureococcus anophagefferens CCMP1851 and Kratosvirus quantuckense: Draft genome of a second virus-susceptible host strain in the model system.</title>
        <authorList>
            <person name="Chase E."/>
            <person name="Truchon A.R."/>
            <person name="Schepens W."/>
            <person name="Wilhelm S.W."/>
        </authorList>
    </citation>
    <scope>NUCLEOTIDE SEQUENCE [LARGE SCALE GENOMIC DNA]</scope>
    <source>
        <strain evidence="1 2">CCMP1851</strain>
    </source>
</reference>
<keyword evidence="2" id="KW-1185">Reference proteome</keyword>
<organism evidence="1 2">
    <name type="scientific">Aureococcus anophagefferens</name>
    <name type="common">Harmful bloom alga</name>
    <dbReference type="NCBI Taxonomy" id="44056"/>
    <lineage>
        <taxon>Eukaryota</taxon>
        <taxon>Sar</taxon>
        <taxon>Stramenopiles</taxon>
        <taxon>Ochrophyta</taxon>
        <taxon>Pelagophyceae</taxon>
        <taxon>Pelagomonadales</taxon>
        <taxon>Pelagomonadaceae</taxon>
        <taxon>Aureococcus</taxon>
    </lineage>
</organism>
<accession>A0ABR1FI96</accession>
<dbReference type="Proteomes" id="UP001363151">
    <property type="component" value="Unassembled WGS sequence"/>
</dbReference>
<comment type="caution">
    <text evidence="1">The sequence shown here is derived from an EMBL/GenBank/DDBJ whole genome shotgun (WGS) entry which is preliminary data.</text>
</comment>
<gene>
    <name evidence="1" type="ORF">SO694_0007307</name>
</gene>
<dbReference type="GO" id="GO:0007015">
    <property type="term" value="P:actin filament organization"/>
    <property type="evidence" value="ECO:0007669"/>
    <property type="project" value="TreeGrafter"/>
</dbReference>
<proteinExistence type="predicted"/>
<dbReference type="GO" id="GO:0048870">
    <property type="term" value="P:cell motility"/>
    <property type="evidence" value="ECO:0007669"/>
    <property type="project" value="TreeGrafter"/>
</dbReference>
<evidence type="ECO:0000313" key="1">
    <source>
        <dbReference type="EMBL" id="KAK7231270.1"/>
    </source>
</evidence>
<name>A0ABR1FI96_AURAN</name>
<dbReference type="PANTHER" id="PTHR12771:SF56">
    <property type="entry name" value="CED-12"/>
    <property type="match status" value="1"/>
</dbReference>
<dbReference type="InterPro" id="IPR050868">
    <property type="entry name" value="ELMO_domain-containing"/>
</dbReference>
<evidence type="ECO:0000313" key="2">
    <source>
        <dbReference type="Proteomes" id="UP001363151"/>
    </source>
</evidence>
<sequence>MGCCQCSARYPTPEELAALRALVERSKTTFDPDNDLEHLELLDALWLTFHDNVRGCKKAFERTSLDWLKIGFQNADPASDVRGGGVLAVENMLAFIRAAPDTAIAMAESGEHDDDSDIMTATYMPWATAGVNITRLLLQLFGAVGPAGNELDASKVKKRYWPLVFEFDALYVLSFELLDATFDEEHGTYMSFPHVKDTVAKRLEAALARFGPAPASRSDDDFLSVEPDEQFVDRPAHVSELPDLLEFHYHPKQLPEEEKARIKDARRRALKLSALAVRAAVRLRATSRVDNEAREEGEVASPLRETDVGAVAAAEQLRAAPAAAPADDARPGVFSKLFRKVTRTSSAGPALAAAAAEAAEPEPESPVVVEMSPEAPARKSGTA</sequence>
<dbReference type="GO" id="GO:0005886">
    <property type="term" value="C:plasma membrane"/>
    <property type="evidence" value="ECO:0007669"/>
    <property type="project" value="TreeGrafter"/>
</dbReference>
<dbReference type="InterPro" id="IPR006816">
    <property type="entry name" value="ELMO_dom"/>
</dbReference>
<dbReference type="Pfam" id="PF04727">
    <property type="entry name" value="ELMO_CED12"/>
    <property type="match status" value="1"/>
</dbReference>
<dbReference type="KEGG" id="aaf:AURANDRAFT_62431"/>
<dbReference type="PROSITE" id="PS51335">
    <property type="entry name" value="ELMO"/>
    <property type="match status" value="1"/>
</dbReference>
<dbReference type="PANTHER" id="PTHR12771">
    <property type="entry name" value="ENGULFMENT AND CELL MOTILITY"/>
    <property type="match status" value="1"/>
</dbReference>
<protein>
    <submittedName>
        <fullName evidence="1">ELMO domain-containing protein</fullName>
    </submittedName>
</protein>